<dbReference type="InterPro" id="IPR038441">
    <property type="entry name" value="THAP_Znf_sf"/>
</dbReference>
<keyword evidence="6 13" id="KW-0805">Transcription regulation</keyword>
<organism evidence="15 16">
    <name type="scientific">Kryptolebias marmoratus</name>
    <name type="common">Mangrove killifish</name>
    <name type="synonym">Rivulus marmoratus</name>
    <dbReference type="NCBI Taxonomy" id="37003"/>
    <lineage>
        <taxon>Eukaryota</taxon>
        <taxon>Metazoa</taxon>
        <taxon>Chordata</taxon>
        <taxon>Craniata</taxon>
        <taxon>Vertebrata</taxon>
        <taxon>Euteleostomi</taxon>
        <taxon>Actinopterygii</taxon>
        <taxon>Neopterygii</taxon>
        <taxon>Teleostei</taxon>
        <taxon>Neoteleostei</taxon>
        <taxon>Acanthomorphata</taxon>
        <taxon>Ovalentaria</taxon>
        <taxon>Atherinomorphae</taxon>
        <taxon>Cyprinodontiformes</taxon>
        <taxon>Rivulidae</taxon>
        <taxon>Kryptolebias</taxon>
    </lineage>
</organism>
<dbReference type="InterPro" id="IPR026516">
    <property type="entry name" value="THAP1/10"/>
</dbReference>
<feature type="domain" description="THAP-type" evidence="14">
    <location>
        <begin position="1"/>
        <end position="69"/>
    </location>
</feature>
<dbReference type="SUPFAM" id="SSF57716">
    <property type="entry name" value="Glucocorticoid receptor-like (DNA-binding domain)"/>
    <property type="match status" value="1"/>
</dbReference>
<dbReference type="PANTHER" id="PTHR46600:SF1">
    <property type="entry name" value="THAP DOMAIN-CONTAINING PROTEIN 1"/>
    <property type="match status" value="1"/>
</dbReference>
<dbReference type="Ensembl" id="ENSKMAT00000001149.1">
    <property type="protein sequence ID" value="ENSKMAP00000001114.1"/>
    <property type="gene ID" value="ENSKMAG00000000887.1"/>
</dbReference>
<evidence type="ECO:0000256" key="6">
    <source>
        <dbReference type="ARBA" id="ARBA00023015"/>
    </source>
</evidence>
<reference evidence="15" key="1">
    <citation type="submission" date="2025-08" db="UniProtKB">
        <authorList>
            <consortium name="Ensembl"/>
        </authorList>
    </citation>
    <scope>IDENTIFICATION</scope>
</reference>
<evidence type="ECO:0000256" key="5">
    <source>
        <dbReference type="ARBA" id="ARBA00022833"/>
    </source>
</evidence>
<dbReference type="Gene3D" id="6.20.210.20">
    <property type="entry name" value="THAP domain"/>
    <property type="match status" value="1"/>
</dbReference>
<dbReference type="GO" id="GO:0005654">
    <property type="term" value="C:nucleoplasm"/>
    <property type="evidence" value="ECO:0007669"/>
    <property type="project" value="UniProtKB-SubCell"/>
</dbReference>
<keyword evidence="8 12" id="KW-0238">DNA-binding</keyword>
<evidence type="ECO:0000259" key="14">
    <source>
        <dbReference type="PROSITE" id="PS50950"/>
    </source>
</evidence>
<keyword evidence="4 12" id="KW-0863">Zinc-finger</keyword>
<evidence type="ECO:0000313" key="15">
    <source>
        <dbReference type="Ensembl" id="ENSKMAP00000001114.1"/>
    </source>
</evidence>
<dbReference type="Proteomes" id="UP000264800">
    <property type="component" value="Unplaced"/>
</dbReference>
<evidence type="ECO:0000256" key="8">
    <source>
        <dbReference type="ARBA" id="ARBA00023125"/>
    </source>
</evidence>
<dbReference type="GO" id="GO:0001935">
    <property type="term" value="P:endothelial cell proliferation"/>
    <property type="evidence" value="ECO:0007669"/>
    <property type="project" value="UniProtKB-UniRule"/>
</dbReference>
<evidence type="ECO:0000313" key="16">
    <source>
        <dbReference type="Proteomes" id="UP000264800"/>
    </source>
</evidence>
<reference evidence="15" key="2">
    <citation type="submission" date="2025-09" db="UniProtKB">
        <authorList>
            <consortium name="Ensembl"/>
        </authorList>
    </citation>
    <scope>IDENTIFICATION</scope>
</reference>
<accession>A0A3Q2ZSC8</accession>
<name>A0A3Q2ZSC8_KRYMA</name>
<evidence type="ECO:0000256" key="11">
    <source>
        <dbReference type="ARBA" id="ARBA00023306"/>
    </source>
</evidence>
<comment type="function">
    <text evidence="13">DNA-binding transcription regulator that regulates endothelial cell proliferation and G1/S cell-cycle progression. Specifically binds the 5'-[AT]NTNN[GT]GGCA[AGT]-3' core DNA sequence and acts by modulating expression of pRB-E2F cell-cycle target genes.</text>
</comment>
<keyword evidence="7 13" id="KW-0175">Coiled coil</keyword>
<dbReference type="InterPro" id="IPR006612">
    <property type="entry name" value="THAP_Znf"/>
</dbReference>
<evidence type="ECO:0000256" key="2">
    <source>
        <dbReference type="ARBA" id="ARBA00006177"/>
    </source>
</evidence>
<keyword evidence="11 13" id="KW-0131">Cell cycle</keyword>
<evidence type="ECO:0000256" key="3">
    <source>
        <dbReference type="ARBA" id="ARBA00022723"/>
    </source>
</evidence>
<dbReference type="GO" id="GO:0043565">
    <property type="term" value="F:sequence-specific DNA binding"/>
    <property type="evidence" value="ECO:0007669"/>
    <property type="project" value="UniProtKB-UniRule"/>
</dbReference>
<dbReference type="PROSITE" id="PS50950">
    <property type="entry name" value="ZF_THAP"/>
    <property type="match status" value="1"/>
</dbReference>
<dbReference type="PANTHER" id="PTHR46600">
    <property type="entry name" value="THAP DOMAIN-CONTAINING"/>
    <property type="match status" value="1"/>
</dbReference>
<evidence type="ECO:0000256" key="13">
    <source>
        <dbReference type="RuleBase" id="RU369073"/>
    </source>
</evidence>
<keyword evidence="9 13" id="KW-0804">Transcription</keyword>
<dbReference type="GO" id="GO:0003700">
    <property type="term" value="F:DNA-binding transcription factor activity"/>
    <property type="evidence" value="ECO:0007669"/>
    <property type="project" value="UniProtKB-UniRule"/>
</dbReference>
<evidence type="ECO:0000256" key="9">
    <source>
        <dbReference type="ARBA" id="ARBA00023163"/>
    </source>
</evidence>
<dbReference type="Pfam" id="PF05485">
    <property type="entry name" value="THAP"/>
    <property type="match status" value="1"/>
</dbReference>
<dbReference type="GO" id="GO:0008270">
    <property type="term" value="F:zinc ion binding"/>
    <property type="evidence" value="ECO:0007669"/>
    <property type="project" value="UniProtKB-KW"/>
</dbReference>
<evidence type="ECO:0000256" key="7">
    <source>
        <dbReference type="ARBA" id="ARBA00023054"/>
    </source>
</evidence>
<keyword evidence="16" id="KW-1185">Reference proteome</keyword>
<evidence type="ECO:0000256" key="1">
    <source>
        <dbReference type="ARBA" id="ARBA00004642"/>
    </source>
</evidence>
<dbReference type="SMART" id="SM00980">
    <property type="entry name" value="THAP"/>
    <property type="match status" value="1"/>
</dbReference>
<evidence type="ECO:0000256" key="12">
    <source>
        <dbReference type="PROSITE-ProRule" id="PRU00309"/>
    </source>
</evidence>
<comment type="subcellular location">
    <subcellularLocation>
        <location evidence="1 13">Nucleus</location>
        <location evidence="1 13">Nucleoplasm</location>
    </subcellularLocation>
</comment>
<proteinExistence type="inferred from homology"/>
<dbReference type="GeneTree" id="ENSGT01150000287118"/>
<evidence type="ECO:0000256" key="10">
    <source>
        <dbReference type="ARBA" id="ARBA00023242"/>
    </source>
</evidence>
<keyword evidence="10 13" id="KW-0539">Nucleus</keyword>
<comment type="similarity">
    <text evidence="2 13">Belongs to the THAP1 family.</text>
</comment>
<sequence>MTGFCSVYGCNNRFPSNTDLRRQWESAVRREGFVATDSSQLCSEHFKPEDFNRTGQIVRLRVCVLFCFLLRCLLFI</sequence>
<keyword evidence="5" id="KW-0862">Zinc</keyword>
<evidence type="ECO:0000256" key="4">
    <source>
        <dbReference type="ARBA" id="ARBA00022771"/>
    </source>
</evidence>
<protein>
    <recommendedName>
        <fullName evidence="13">THAP domain-containing protein 1</fullName>
    </recommendedName>
</protein>
<dbReference type="AlphaFoldDB" id="A0A3Q2ZSC8"/>
<keyword evidence="3" id="KW-0479">Metal-binding</keyword>